<dbReference type="PROSITE" id="PS50075">
    <property type="entry name" value="CARRIER"/>
    <property type="match status" value="1"/>
</dbReference>
<dbReference type="PROSITE" id="PS52019">
    <property type="entry name" value="PKS_MFAS_DH"/>
    <property type="match status" value="1"/>
</dbReference>
<evidence type="ECO:0000259" key="6">
    <source>
        <dbReference type="PROSITE" id="PS50075"/>
    </source>
</evidence>
<dbReference type="InterPro" id="IPR006162">
    <property type="entry name" value="Ppantetheine_attach_site"/>
</dbReference>
<dbReference type="Pfam" id="PF14765">
    <property type="entry name" value="PS-DH"/>
    <property type="match status" value="1"/>
</dbReference>
<dbReference type="InterPro" id="IPR049900">
    <property type="entry name" value="PKS_mFAS_DH"/>
</dbReference>
<keyword evidence="9" id="KW-1185">Reference proteome</keyword>
<evidence type="ECO:0000259" key="7">
    <source>
        <dbReference type="PROSITE" id="PS52019"/>
    </source>
</evidence>
<dbReference type="RefSeq" id="WP_203151615.1">
    <property type="nucleotide sequence ID" value="NZ_JAEVHL010000267.1"/>
</dbReference>
<evidence type="ECO:0000256" key="3">
    <source>
        <dbReference type="ARBA" id="ARBA00022679"/>
    </source>
</evidence>
<feature type="domain" description="PKS/mFAS DH" evidence="7">
    <location>
        <begin position="16"/>
        <end position="284"/>
    </location>
</feature>
<dbReference type="PROSITE" id="PS00012">
    <property type="entry name" value="PHOSPHOPANTETHEINE"/>
    <property type="match status" value="1"/>
</dbReference>
<organism evidence="8 9">
    <name type="scientific">Micromonospora tarensis</name>
    <dbReference type="NCBI Taxonomy" id="2806100"/>
    <lineage>
        <taxon>Bacteria</taxon>
        <taxon>Bacillati</taxon>
        <taxon>Actinomycetota</taxon>
        <taxon>Actinomycetes</taxon>
        <taxon>Micromonosporales</taxon>
        <taxon>Micromonosporaceae</taxon>
        <taxon>Micromonospora</taxon>
    </lineage>
</organism>
<feature type="region of interest" description="Disordered" evidence="5">
    <location>
        <begin position="286"/>
        <end position="306"/>
    </location>
</feature>
<dbReference type="InterPro" id="IPR042104">
    <property type="entry name" value="PKS_dehydratase_sf"/>
</dbReference>
<dbReference type="InterPro" id="IPR020806">
    <property type="entry name" value="PKS_PP-bd"/>
</dbReference>
<evidence type="ECO:0000256" key="2">
    <source>
        <dbReference type="ARBA" id="ARBA00022553"/>
    </source>
</evidence>
<evidence type="ECO:0000313" key="9">
    <source>
        <dbReference type="Proteomes" id="UP000622245"/>
    </source>
</evidence>
<dbReference type="SMART" id="SM00823">
    <property type="entry name" value="PKS_PP"/>
    <property type="match status" value="1"/>
</dbReference>
<comment type="caution">
    <text evidence="8">The sequence shown here is derived from an EMBL/GenBank/DDBJ whole genome shotgun (WGS) entry which is preliminary data.</text>
</comment>
<evidence type="ECO:0000313" key="8">
    <source>
        <dbReference type="EMBL" id="MBM0279316.1"/>
    </source>
</evidence>
<proteinExistence type="predicted"/>
<feature type="region of interest" description="N-terminal hotdog fold" evidence="4">
    <location>
        <begin position="16"/>
        <end position="139"/>
    </location>
</feature>
<keyword evidence="2" id="KW-0597">Phosphoprotein</keyword>
<dbReference type="InterPro" id="IPR009081">
    <property type="entry name" value="PP-bd_ACP"/>
</dbReference>
<dbReference type="InterPro" id="IPR036736">
    <property type="entry name" value="ACP-like_sf"/>
</dbReference>
<feature type="compositionally biased region" description="Pro residues" evidence="5">
    <location>
        <begin position="137"/>
        <end position="149"/>
    </location>
</feature>
<feature type="active site" description="Proton donor; for dehydratase activity" evidence="4">
    <location>
        <position position="203"/>
    </location>
</feature>
<dbReference type="SUPFAM" id="SSF47336">
    <property type="entry name" value="ACP-like"/>
    <property type="match status" value="1"/>
</dbReference>
<evidence type="ECO:0000256" key="4">
    <source>
        <dbReference type="PROSITE-ProRule" id="PRU01363"/>
    </source>
</evidence>
<dbReference type="Gene3D" id="1.10.1200.10">
    <property type="entry name" value="ACP-like"/>
    <property type="match status" value="1"/>
</dbReference>
<dbReference type="Gene3D" id="3.10.129.110">
    <property type="entry name" value="Polyketide synthase dehydratase"/>
    <property type="match status" value="1"/>
</dbReference>
<dbReference type="EMBL" id="JAEVHL010000267">
    <property type="protein sequence ID" value="MBM0279316.1"/>
    <property type="molecule type" value="Genomic_DNA"/>
</dbReference>
<evidence type="ECO:0000256" key="5">
    <source>
        <dbReference type="SAM" id="MobiDB-lite"/>
    </source>
</evidence>
<dbReference type="Proteomes" id="UP000622245">
    <property type="component" value="Unassembled WGS sequence"/>
</dbReference>
<gene>
    <name evidence="8" type="ORF">JM949_30775</name>
</gene>
<accession>A0ABS1YQE8</accession>
<keyword evidence="3" id="KW-0808">Transferase</keyword>
<feature type="domain" description="Carrier" evidence="6">
    <location>
        <begin position="327"/>
        <end position="402"/>
    </location>
</feature>
<dbReference type="InterPro" id="IPR049551">
    <property type="entry name" value="PKS_DH_C"/>
</dbReference>
<evidence type="ECO:0000256" key="1">
    <source>
        <dbReference type="ARBA" id="ARBA00022450"/>
    </source>
</evidence>
<protein>
    <submittedName>
        <fullName evidence="8">Polyketide synthase dehydratase domain-containing protein</fullName>
    </submittedName>
</protein>
<dbReference type="Pfam" id="PF00550">
    <property type="entry name" value="PP-binding"/>
    <property type="match status" value="1"/>
</dbReference>
<feature type="active site" description="Proton acceptor; for dehydratase activity" evidence="4">
    <location>
        <position position="47"/>
    </location>
</feature>
<reference evidence="8 9" key="1">
    <citation type="submission" date="2021-01" db="EMBL/GenBank/DDBJ databases">
        <title>Draft genome sequence of Micromonospora sp. strain STR1s_6.</title>
        <authorList>
            <person name="Karlyshev A."/>
            <person name="Jawad R."/>
        </authorList>
    </citation>
    <scope>NUCLEOTIDE SEQUENCE [LARGE SCALE GENOMIC DNA]</scope>
    <source>
        <strain evidence="8 9">STR1S-6</strain>
    </source>
</reference>
<sequence>MNSDDVTEVLRALARQEISPAQAQELISGPPPLRCPVDYDQPQLRDHLGTNPFDGREDTRVLLGVTHATLAVQAHLAAGAALPVRVADLTVTAPVLLRPGGRGELTVTRTGPRFAVRFHADGSDTEVAHGGYRPVDAAPPPAASPPPSGDPVGEEELYGSVSTRRGPALRALRTARIAHGWVTGPLTRSPEDGDHALPVSLLDGVFVASMALLRGTAAGMWVPMLIEELTVYALPGPSCHAEVRLARASAQAAAVDAVLRDEDGRALVVVRGLTYRFVGGDPVVSDAVRSEPPGGHRDDSTAPGGASAVVPASALGGASAVVSTGADLSGRVTGYLRAVVAEETGIEELPATEPFMSCGIDSSQLITMVRRIEDDLGVELYPTLFFEQQCLAELSAYFVAEHASVVGE</sequence>
<keyword evidence="1" id="KW-0596">Phosphopantetheine</keyword>
<feature type="region of interest" description="Disordered" evidence="5">
    <location>
        <begin position="125"/>
        <end position="163"/>
    </location>
</feature>
<name>A0ABS1YQE8_9ACTN</name>
<feature type="non-terminal residue" evidence="8">
    <location>
        <position position="408"/>
    </location>
</feature>
<feature type="region of interest" description="C-terminal hotdog fold" evidence="4">
    <location>
        <begin position="149"/>
        <end position="284"/>
    </location>
</feature>